<dbReference type="AlphaFoldDB" id="A0A7Y6DWH0"/>
<keyword evidence="1" id="KW-0472">Membrane</keyword>
<dbReference type="EMBL" id="JABMCI010000053">
    <property type="protein sequence ID" value="NUU16628.1"/>
    <property type="molecule type" value="Genomic_DNA"/>
</dbReference>
<name>A0A7Y6DWH0_9CELL</name>
<evidence type="ECO:0000313" key="3">
    <source>
        <dbReference type="Proteomes" id="UP000565724"/>
    </source>
</evidence>
<keyword evidence="1" id="KW-1133">Transmembrane helix</keyword>
<feature type="transmembrane region" description="Helical" evidence="1">
    <location>
        <begin position="23"/>
        <end position="46"/>
    </location>
</feature>
<sequence>MTSGTAADRGVTPMPPYWTARRILWTGVVVALGARLVVLPAFYALVNAVPFAVDVYGFGVVDVYGWLEAVISIAAWVGASMVAASFVVRVLEERGVVPEVVQGADADRSSEL</sequence>
<dbReference type="RefSeq" id="WP_175346512.1">
    <property type="nucleotide sequence ID" value="NZ_JABMCI010000053.1"/>
</dbReference>
<feature type="transmembrane region" description="Helical" evidence="1">
    <location>
        <begin position="66"/>
        <end position="88"/>
    </location>
</feature>
<accession>A0A7Y6DWH0</accession>
<keyword evidence="3" id="KW-1185">Reference proteome</keyword>
<protein>
    <submittedName>
        <fullName evidence="2">Uncharacterized protein</fullName>
    </submittedName>
</protein>
<comment type="caution">
    <text evidence="2">The sequence shown here is derived from an EMBL/GenBank/DDBJ whole genome shotgun (WGS) entry which is preliminary data.</text>
</comment>
<keyword evidence="1" id="KW-0812">Transmembrane</keyword>
<evidence type="ECO:0000313" key="2">
    <source>
        <dbReference type="EMBL" id="NUU16628.1"/>
    </source>
</evidence>
<reference evidence="2 3" key="1">
    <citation type="submission" date="2020-05" db="EMBL/GenBank/DDBJ databases">
        <title>Genome Sequencing of Type Strains.</title>
        <authorList>
            <person name="Lemaire J.F."/>
            <person name="Inderbitzin P."/>
            <person name="Gregorio O.A."/>
            <person name="Collins S.B."/>
            <person name="Wespe N."/>
            <person name="Knight-Connoni V."/>
        </authorList>
    </citation>
    <scope>NUCLEOTIDE SEQUENCE [LARGE SCALE GENOMIC DNA]</scope>
    <source>
        <strain evidence="2 3">ATCC 25174</strain>
    </source>
</reference>
<gene>
    <name evidence="2" type="ORF">HP550_05120</name>
</gene>
<organism evidence="2 3">
    <name type="scientific">Cellulomonas humilata</name>
    <dbReference type="NCBI Taxonomy" id="144055"/>
    <lineage>
        <taxon>Bacteria</taxon>
        <taxon>Bacillati</taxon>
        <taxon>Actinomycetota</taxon>
        <taxon>Actinomycetes</taxon>
        <taxon>Micrococcales</taxon>
        <taxon>Cellulomonadaceae</taxon>
        <taxon>Cellulomonas</taxon>
    </lineage>
</organism>
<proteinExistence type="predicted"/>
<dbReference type="Proteomes" id="UP000565724">
    <property type="component" value="Unassembled WGS sequence"/>
</dbReference>
<evidence type="ECO:0000256" key="1">
    <source>
        <dbReference type="SAM" id="Phobius"/>
    </source>
</evidence>